<evidence type="ECO:0000256" key="1">
    <source>
        <dbReference type="ARBA" id="ARBA00022729"/>
    </source>
</evidence>
<feature type="compositionally biased region" description="Low complexity" evidence="2">
    <location>
        <begin position="77"/>
        <end position="90"/>
    </location>
</feature>
<feature type="region of interest" description="Disordered" evidence="2">
    <location>
        <begin position="1"/>
        <end position="27"/>
    </location>
</feature>
<keyword evidence="1" id="KW-0732">Signal</keyword>
<evidence type="ECO:0000256" key="2">
    <source>
        <dbReference type="SAM" id="MobiDB-lite"/>
    </source>
</evidence>
<organism evidence="3 4">
    <name type="scientific">Streptomyces rubrogriseus</name>
    <dbReference type="NCBI Taxonomy" id="194673"/>
    <lineage>
        <taxon>Bacteria</taxon>
        <taxon>Bacillati</taxon>
        <taxon>Actinomycetota</taxon>
        <taxon>Actinomycetes</taxon>
        <taxon>Kitasatosporales</taxon>
        <taxon>Streptomycetaceae</taxon>
        <taxon>Streptomyces</taxon>
        <taxon>Streptomyces violaceoruber group</taxon>
    </lineage>
</organism>
<name>A0A6G3TKC2_9ACTN</name>
<dbReference type="Gene3D" id="2.60.40.1240">
    <property type="match status" value="1"/>
</dbReference>
<feature type="region of interest" description="Disordered" evidence="2">
    <location>
        <begin position="50"/>
        <end position="95"/>
    </location>
</feature>
<evidence type="ECO:0008006" key="5">
    <source>
        <dbReference type="Google" id="ProtNLM"/>
    </source>
</evidence>
<protein>
    <recommendedName>
        <fullName evidence="5">DUF4352 domain-containing protein</fullName>
    </recommendedName>
</protein>
<dbReference type="EMBL" id="JAAGMQ010000826">
    <property type="protein sequence ID" value="NEC36986.1"/>
    <property type="molecule type" value="Genomic_DNA"/>
</dbReference>
<evidence type="ECO:0000313" key="3">
    <source>
        <dbReference type="EMBL" id="NEC36986.1"/>
    </source>
</evidence>
<proteinExistence type="predicted"/>
<evidence type="ECO:0000313" key="4">
    <source>
        <dbReference type="Proteomes" id="UP000475666"/>
    </source>
</evidence>
<sequence length="226" mass="23241">MSNDFTPPPMPSYGPPPVPPPPPPRKNRTVLVAVAAAVVAAAVSAAVTAGVGGDDEAGPAPTVTVTETASVNGGDTPAPAEEAAEEAPAASADTDDGVHALDETVTYESDVEVTLSGFERTVSSEYAMPEKTPYARFTVKVKNSGTKTLDTTLLTVNCSYGKDGRSSESVFDSDTGLDGTPQTKLLAGRSISVPWGCELPKGEKLIQIEVAPDFDSETAIFTGPVT</sequence>
<feature type="compositionally biased region" description="Polar residues" evidence="2">
    <location>
        <begin position="63"/>
        <end position="73"/>
    </location>
</feature>
<feature type="compositionally biased region" description="Pro residues" evidence="2">
    <location>
        <begin position="1"/>
        <end position="24"/>
    </location>
</feature>
<dbReference type="Proteomes" id="UP000475666">
    <property type="component" value="Unassembled WGS sequence"/>
</dbReference>
<accession>A0A6G3TKC2</accession>
<comment type="caution">
    <text evidence="3">The sequence shown here is derived from an EMBL/GenBank/DDBJ whole genome shotgun (WGS) entry which is preliminary data.</text>
</comment>
<dbReference type="InterPro" id="IPR029050">
    <property type="entry name" value="Immunoprotect_excell_Ig-like"/>
</dbReference>
<reference evidence="3 4" key="1">
    <citation type="submission" date="2020-01" db="EMBL/GenBank/DDBJ databases">
        <title>Insect and environment-associated Actinomycetes.</title>
        <authorList>
            <person name="Currrie C."/>
            <person name="Chevrette M."/>
            <person name="Carlson C."/>
            <person name="Stubbendieck R."/>
            <person name="Wendt-Pienkowski E."/>
        </authorList>
    </citation>
    <scope>NUCLEOTIDE SEQUENCE [LARGE SCALE GENOMIC DNA]</scope>
    <source>
        <strain evidence="3 4">SID7739</strain>
    </source>
</reference>
<dbReference type="AlphaFoldDB" id="A0A6G3TKC2"/>
<dbReference type="RefSeq" id="WP_164278054.1">
    <property type="nucleotide sequence ID" value="NZ_JAAGMQ010000826.1"/>
</dbReference>
<gene>
    <name evidence="3" type="ORF">G3I66_28010</name>
</gene>